<dbReference type="AlphaFoldDB" id="A0A6B3M082"/>
<dbReference type="RefSeq" id="WP_163915944.1">
    <property type="nucleotide sequence ID" value="NZ_JAAGWD010000007.1"/>
</dbReference>
<dbReference type="Gene3D" id="1.20.144.10">
    <property type="entry name" value="Phosphatidic acid phosphatase type 2/haloperoxidase"/>
    <property type="match status" value="1"/>
</dbReference>
<accession>A0A6B3M082</accession>
<dbReference type="Pfam" id="PF01569">
    <property type="entry name" value="PAP2"/>
    <property type="match status" value="1"/>
</dbReference>
<keyword evidence="4" id="KW-1185">Reference proteome</keyword>
<dbReference type="CDD" id="cd03394">
    <property type="entry name" value="PAP2_like_5"/>
    <property type="match status" value="1"/>
</dbReference>
<feature type="chain" id="PRO_5025365689" evidence="1">
    <location>
        <begin position="28"/>
        <end position="290"/>
    </location>
</feature>
<dbReference type="PANTHER" id="PTHR14969">
    <property type="entry name" value="SPHINGOSINE-1-PHOSPHATE PHOSPHOHYDROLASE"/>
    <property type="match status" value="1"/>
</dbReference>
<dbReference type="Proteomes" id="UP000474777">
    <property type="component" value="Unassembled WGS sequence"/>
</dbReference>
<feature type="domain" description="Phosphatidic acid phosphatase type 2/haloperoxidase" evidence="2">
    <location>
        <begin position="139"/>
        <end position="254"/>
    </location>
</feature>
<evidence type="ECO:0000256" key="1">
    <source>
        <dbReference type="SAM" id="SignalP"/>
    </source>
</evidence>
<reference evidence="3 4" key="1">
    <citation type="submission" date="2020-02" db="EMBL/GenBank/DDBJ databases">
        <authorList>
            <person name="Kim M.K."/>
        </authorList>
    </citation>
    <scope>NUCLEOTIDE SEQUENCE [LARGE SCALE GENOMIC DNA]</scope>
    <source>
        <strain evidence="3 4">BT327</strain>
    </source>
</reference>
<evidence type="ECO:0000313" key="3">
    <source>
        <dbReference type="EMBL" id="NEM99041.1"/>
    </source>
</evidence>
<dbReference type="SMART" id="SM00014">
    <property type="entry name" value="acidPPc"/>
    <property type="match status" value="1"/>
</dbReference>
<organism evidence="3 4">
    <name type="scientific">Pontibacter burrus</name>
    <dbReference type="NCBI Taxonomy" id="2704466"/>
    <lineage>
        <taxon>Bacteria</taxon>
        <taxon>Pseudomonadati</taxon>
        <taxon>Bacteroidota</taxon>
        <taxon>Cytophagia</taxon>
        <taxon>Cytophagales</taxon>
        <taxon>Hymenobacteraceae</taxon>
        <taxon>Pontibacter</taxon>
    </lineage>
</organism>
<dbReference type="InterPro" id="IPR036938">
    <property type="entry name" value="PAP2/HPO_sf"/>
</dbReference>
<name>A0A6B3M082_9BACT</name>
<dbReference type="EMBL" id="JAAGWD010000007">
    <property type="protein sequence ID" value="NEM99041.1"/>
    <property type="molecule type" value="Genomic_DNA"/>
</dbReference>
<evidence type="ECO:0000259" key="2">
    <source>
        <dbReference type="SMART" id="SM00014"/>
    </source>
</evidence>
<comment type="caution">
    <text evidence="3">The sequence shown here is derived from an EMBL/GenBank/DDBJ whole genome shotgun (WGS) entry which is preliminary data.</text>
</comment>
<dbReference type="SUPFAM" id="SSF48317">
    <property type="entry name" value="Acid phosphatase/Vanadium-dependent haloperoxidase"/>
    <property type="match status" value="1"/>
</dbReference>
<feature type="signal peptide" evidence="1">
    <location>
        <begin position="1"/>
        <end position="27"/>
    </location>
</feature>
<gene>
    <name evidence="3" type="ORF">GXP69_15180</name>
</gene>
<evidence type="ECO:0000313" key="4">
    <source>
        <dbReference type="Proteomes" id="UP000474777"/>
    </source>
</evidence>
<keyword evidence="1" id="KW-0732">Signal</keyword>
<dbReference type="PANTHER" id="PTHR14969:SF13">
    <property type="entry name" value="AT30094P"/>
    <property type="match status" value="1"/>
</dbReference>
<proteinExistence type="predicted"/>
<dbReference type="InterPro" id="IPR000326">
    <property type="entry name" value="PAP2/HPO"/>
</dbReference>
<sequence length="290" mass="31464">MKLVFLFSSRYRLFLCFLLFIVQEAHAQVPSGTTDTVGYGHSVDTLQQILPVQLPQGSVPKASALKNGALIVAGVGAWIATFAWVDEPAQRFMFSHRSQVGDKIATVVEPLGRQHYMLPVTGTAMAIGILIKDKKLEKAGMLAAGSIMLSAGITEGLKHQFHRHRPSTGEDNHFFDGPFQSTIHTSLPSSHTTTAFAVATSVASVYRYEHPAVPPIAYGIATLVGLSRINDNAHWTTDVLAGALIGYVSAKGTLYLYNVLDQKLKIRKEKLLLRPQPGIRSGGVSALLIF</sequence>
<protein>
    <submittedName>
        <fullName evidence="3">Phosphatase PAP2 family protein</fullName>
    </submittedName>
</protein>